<dbReference type="AlphaFoldDB" id="A0A8H6A9T2"/>
<protein>
    <submittedName>
        <fullName evidence="1">Uncharacterized protein</fullName>
    </submittedName>
</protein>
<accession>A0A8H6A9T2</accession>
<dbReference type="EMBL" id="SPNV01000074">
    <property type="protein sequence ID" value="KAF5862400.1"/>
    <property type="molecule type" value="Genomic_DNA"/>
</dbReference>
<dbReference type="Proteomes" id="UP000541154">
    <property type="component" value="Unassembled WGS sequence"/>
</dbReference>
<gene>
    <name evidence="1" type="ORF">ETB97_011674</name>
</gene>
<evidence type="ECO:0000313" key="2">
    <source>
        <dbReference type="Proteomes" id="UP000541154"/>
    </source>
</evidence>
<proteinExistence type="predicted"/>
<organism evidence="1 2">
    <name type="scientific">Petromyces alliaceus</name>
    <name type="common">Aspergillus alliaceus</name>
    <dbReference type="NCBI Taxonomy" id="209559"/>
    <lineage>
        <taxon>Eukaryota</taxon>
        <taxon>Fungi</taxon>
        <taxon>Dikarya</taxon>
        <taxon>Ascomycota</taxon>
        <taxon>Pezizomycotina</taxon>
        <taxon>Eurotiomycetes</taxon>
        <taxon>Eurotiomycetidae</taxon>
        <taxon>Eurotiales</taxon>
        <taxon>Aspergillaceae</taxon>
        <taxon>Aspergillus</taxon>
        <taxon>Aspergillus subgen. Circumdati</taxon>
    </lineage>
</organism>
<reference evidence="1 2" key="1">
    <citation type="submission" date="2019-04" db="EMBL/GenBank/DDBJ databases">
        <title>Aspergillus burnettii sp. nov., novel species from soil in southeast Queensland.</title>
        <authorList>
            <person name="Gilchrist C.L.M."/>
            <person name="Pitt J.I."/>
            <person name="Lange L."/>
            <person name="Lacey H.J."/>
            <person name="Vuong D."/>
            <person name="Midgley D.J."/>
            <person name="Greenfield P."/>
            <person name="Bradbury M."/>
            <person name="Lacey E."/>
            <person name="Busk P.K."/>
            <person name="Pilgaard B."/>
            <person name="Chooi Y.H."/>
            <person name="Piggott A.M."/>
        </authorList>
    </citation>
    <scope>NUCLEOTIDE SEQUENCE [LARGE SCALE GENOMIC DNA]</scope>
    <source>
        <strain evidence="1 2">FRR 5400</strain>
    </source>
</reference>
<name>A0A8H6A9T2_PETAA</name>
<keyword evidence="2" id="KW-1185">Reference proteome</keyword>
<comment type="caution">
    <text evidence="1">The sequence shown here is derived from an EMBL/GenBank/DDBJ whole genome shotgun (WGS) entry which is preliminary data.</text>
</comment>
<evidence type="ECO:0000313" key="1">
    <source>
        <dbReference type="EMBL" id="KAF5862400.1"/>
    </source>
</evidence>
<sequence length="182" mass="20394">MPPEKRCLIRALPKRRSNSDQVEVDGQAASSGVTLQEMFSDRLKLDEVVFREIEATFVGIWRLIWHLVILSKGFFSAFLLKDPTYDIGFCSSTVEVHVAVMAACPPAMKAIATKYLPRLLGTSHQEETSRYSTASASNWFRSGYGSSRPKTAVRSKTDDGFELAEPYQAKIDPIAGEREMRK</sequence>